<comment type="caution">
    <text evidence="1">The sequence shown here is derived from an EMBL/GenBank/DDBJ whole genome shotgun (WGS) entry which is preliminary data.</text>
</comment>
<dbReference type="Proteomes" id="UP001056120">
    <property type="component" value="Linkage Group LG03"/>
</dbReference>
<sequence length="1029" mass="115819">MHCLISLNSPDLVKDFVTNRDKWKDHLVSAVVWEINYERVVKLKMNGIPIVLRDEDTFREIVGLSGRIIELFDFSWDKFDVSSGSCLVLHNSGRKIDEEINLNWDNRLYRVWVSEVEHPWPPELKVVAAPASGGEKGVVGDGAMDLEEGEFRPFVIQNSGAVECPSEVQPEIQGEGETKSLLGEDGRQQTLHGESRAAHGMGNSLSPKVDGVNVGPVQNGHVSYVGRFSCASSRKRPRNHRSPVSIDSPMGQSQGDGSCTIVPDTQPVAAVADLDKEVADTMEVGTCVGIQMETFEAQESKLGELSSAQASKIWGRTIFEMDEVKAEGRSGGMLCLWDPGELRAENVIKNRNYFIISGRLVGSGLKGHFANIYTPNDPVSRRDLWLELLGLRNSLPGFWVFLGDFNEVRAALERINSEFIAPNADKFNRFIEDAYLVEYNMGGHKFTYMSDNGLKLSKLDRILVCREFMNNWPSASLIALSRELSDHGPLILSSVPHDFGHIPFRFFNSWLEMPGFMEYVESSARLSREASYRARKARISEIESLAESRSLVSLELEERLGCKQLVAAFDLEKLKDAQQKSRVRWATDGDENSSYFHSKVNANISGNRINGLRFNGEWVSNPVLLKDKIRDYFAKKFLEPIVVRPPMEAIWECGDDRAPGPDGYNFRFLKRCWPCFEQDFYRLFEEFFKEPHISLGCSSSFIALIAKVTDPTWPHEFRPVSLVGCISKAISKILVNRLKKVIGKLISDEQSGFLSGRSIMDGSLVLNELIAWLKRSKSAGMILKVDMDKAFDSLNWSFLESVMSQMNFPLKWRKWIMACVSSASQSGTFIHGIPFFICPGKNKVCRAANRIRIANGVVVLNWDWSRLPFAGTEADELLLLMSSLASVTNSSSSEKWQWELESSGIFSVSSIKYMLADSYCSAPPYVSDWNNWVPKKVGMVAWRAEKDRLPTTETLSRRNIQISDPMCAFCGNHLEAIEHVILSCAFAQDVWQVISAWCRTLPFLLQMLETFSRRGNTLGDLTGSKKWCM</sequence>
<organism evidence="1 2">
    <name type="scientific">Smallanthus sonchifolius</name>
    <dbReference type="NCBI Taxonomy" id="185202"/>
    <lineage>
        <taxon>Eukaryota</taxon>
        <taxon>Viridiplantae</taxon>
        <taxon>Streptophyta</taxon>
        <taxon>Embryophyta</taxon>
        <taxon>Tracheophyta</taxon>
        <taxon>Spermatophyta</taxon>
        <taxon>Magnoliopsida</taxon>
        <taxon>eudicotyledons</taxon>
        <taxon>Gunneridae</taxon>
        <taxon>Pentapetalae</taxon>
        <taxon>asterids</taxon>
        <taxon>campanulids</taxon>
        <taxon>Asterales</taxon>
        <taxon>Asteraceae</taxon>
        <taxon>Asteroideae</taxon>
        <taxon>Heliantheae alliance</taxon>
        <taxon>Millerieae</taxon>
        <taxon>Smallanthus</taxon>
    </lineage>
</organism>
<reference evidence="1 2" key="2">
    <citation type="journal article" date="2022" name="Mol. Ecol. Resour.">
        <title>The genomes of chicory, endive, great burdock and yacon provide insights into Asteraceae paleo-polyploidization history and plant inulin production.</title>
        <authorList>
            <person name="Fan W."/>
            <person name="Wang S."/>
            <person name="Wang H."/>
            <person name="Wang A."/>
            <person name="Jiang F."/>
            <person name="Liu H."/>
            <person name="Zhao H."/>
            <person name="Xu D."/>
            <person name="Zhang Y."/>
        </authorList>
    </citation>
    <scope>NUCLEOTIDE SEQUENCE [LARGE SCALE GENOMIC DNA]</scope>
    <source>
        <strain evidence="2">cv. Yunnan</strain>
        <tissue evidence="1">Leaves</tissue>
    </source>
</reference>
<evidence type="ECO:0000313" key="1">
    <source>
        <dbReference type="EMBL" id="KAI3820444.1"/>
    </source>
</evidence>
<evidence type="ECO:0000313" key="2">
    <source>
        <dbReference type="Proteomes" id="UP001056120"/>
    </source>
</evidence>
<reference evidence="2" key="1">
    <citation type="journal article" date="2022" name="Mol. Ecol. Resour.">
        <title>The genomes of chicory, endive, great burdock and yacon provide insights into Asteraceae palaeo-polyploidization history and plant inulin production.</title>
        <authorList>
            <person name="Fan W."/>
            <person name="Wang S."/>
            <person name="Wang H."/>
            <person name="Wang A."/>
            <person name="Jiang F."/>
            <person name="Liu H."/>
            <person name="Zhao H."/>
            <person name="Xu D."/>
            <person name="Zhang Y."/>
        </authorList>
    </citation>
    <scope>NUCLEOTIDE SEQUENCE [LARGE SCALE GENOMIC DNA]</scope>
    <source>
        <strain evidence="2">cv. Yunnan</strain>
    </source>
</reference>
<name>A0ACB9JJT1_9ASTR</name>
<dbReference type="EMBL" id="CM042020">
    <property type="protein sequence ID" value="KAI3820444.1"/>
    <property type="molecule type" value="Genomic_DNA"/>
</dbReference>
<accession>A0ACB9JJT1</accession>
<protein>
    <submittedName>
        <fullName evidence="1">Uncharacterized protein</fullName>
    </submittedName>
</protein>
<proteinExistence type="predicted"/>
<gene>
    <name evidence="1" type="ORF">L1987_07991</name>
</gene>
<keyword evidence="2" id="KW-1185">Reference proteome</keyword>